<evidence type="ECO:0000313" key="1">
    <source>
        <dbReference type="EMBL" id="AND40081.1"/>
    </source>
</evidence>
<accession>A0A169FPE1</accession>
<dbReference type="RefSeq" id="WP_019379800.1">
    <property type="nucleotide sequence ID" value="NZ_CP015506.1"/>
</dbReference>
<dbReference type="KEGG" id="bon:A361_13315"/>
<dbReference type="EMBL" id="CP015506">
    <property type="protein sequence ID" value="AND40081.1"/>
    <property type="molecule type" value="Genomic_DNA"/>
</dbReference>
<dbReference type="STRING" id="1196031.A361_13315"/>
<dbReference type="Proteomes" id="UP000077856">
    <property type="component" value="Chromosome"/>
</dbReference>
<sequence>MDTKLILIEGLPGSGKSTTARLVHEILMQNGIESELYCEGDLNHPADYESVAYFENDQWHRLLEEYSAFRDQIIENCIPEDNGYLLPYKKLVPDIPDTFYEKVSKKDIYELPLDQNMKLIINNWERFSTRAASGKKVHIFECCFIQNPVTVGMIKYGAPLTKVRNYVLALENSVKKLNPILIYISQDNLDYSFRKAIKERPQSWSEGFIHYYTDQGYGKKNHLSGEDGTLKVLKARRQAEEEILKKLSIRKAVINNSAFDEHSHKAALEKLLINHPAKKGKN</sequence>
<dbReference type="AlphaFoldDB" id="A0A169FPE1"/>
<proteinExistence type="predicted"/>
<dbReference type="eggNOG" id="COG0470">
    <property type="taxonomic scope" value="Bacteria"/>
</dbReference>
<evidence type="ECO:0008006" key="3">
    <source>
        <dbReference type="Google" id="ProtNLM"/>
    </source>
</evidence>
<name>A0A169FPE1_9BACI</name>
<dbReference type="NCBIfam" id="NF005250">
    <property type="entry name" value="PRK06761.1"/>
    <property type="match status" value="1"/>
</dbReference>
<protein>
    <recommendedName>
        <fullName evidence="3">Group-specific protein</fullName>
    </recommendedName>
</protein>
<reference evidence="1 2" key="1">
    <citation type="submission" date="2016-04" db="EMBL/GenBank/DDBJ databases">
        <title>Complete genome sequence of Bacillus oceanisediminis strain 2691.</title>
        <authorList>
            <person name="Jeong H."/>
            <person name="Kim H.J."/>
            <person name="Lee D.-W."/>
        </authorList>
    </citation>
    <scope>NUCLEOTIDE SEQUENCE [LARGE SCALE GENOMIC DNA]</scope>
    <source>
        <strain evidence="1 2">2691</strain>
    </source>
</reference>
<dbReference type="Gene3D" id="3.40.50.300">
    <property type="entry name" value="P-loop containing nucleotide triphosphate hydrolases"/>
    <property type="match status" value="1"/>
</dbReference>
<organism evidence="1 2">
    <name type="scientific">Cytobacillus oceanisediminis 2691</name>
    <dbReference type="NCBI Taxonomy" id="1196031"/>
    <lineage>
        <taxon>Bacteria</taxon>
        <taxon>Bacillati</taxon>
        <taxon>Bacillota</taxon>
        <taxon>Bacilli</taxon>
        <taxon>Bacillales</taxon>
        <taxon>Bacillaceae</taxon>
        <taxon>Cytobacillus</taxon>
    </lineage>
</organism>
<evidence type="ECO:0000313" key="2">
    <source>
        <dbReference type="Proteomes" id="UP000077856"/>
    </source>
</evidence>
<gene>
    <name evidence="1" type="ORF">A361_13315</name>
</gene>
<dbReference type="SUPFAM" id="SSF52540">
    <property type="entry name" value="P-loop containing nucleoside triphosphate hydrolases"/>
    <property type="match status" value="2"/>
</dbReference>
<dbReference type="InterPro" id="IPR027417">
    <property type="entry name" value="P-loop_NTPase"/>
</dbReference>